<proteinExistence type="predicted"/>
<feature type="domain" description="HD" evidence="1">
    <location>
        <begin position="65"/>
        <end position="174"/>
    </location>
</feature>
<organism evidence="2 3">
    <name type="scientific">Dendryphion nanum</name>
    <dbReference type="NCBI Taxonomy" id="256645"/>
    <lineage>
        <taxon>Eukaryota</taxon>
        <taxon>Fungi</taxon>
        <taxon>Dikarya</taxon>
        <taxon>Ascomycota</taxon>
        <taxon>Pezizomycotina</taxon>
        <taxon>Dothideomycetes</taxon>
        <taxon>Pleosporomycetidae</taxon>
        <taxon>Pleosporales</taxon>
        <taxon>Torulaceae</taxon>
        <taxon>Dendryphion</taxon>
    </lineage>
</organism>
<name>A0A9P9DBU7_9PLEO</name>
<accession>A0A9P9DBU7</accession>
<dbReference type="PANTHER" id="PTHR35569:SF1">
    <property type="entry name" value="CYANAMIDE HYDRATASE DDI2-RELATED"/>
    <property type="match status" value="1"/>
</dbReference>
<evidence type="ECO:0000313" key="2">
    <source>
        <dbReference type="EMBL" id="KAH7115961.1"/>
    </source>
</evidence>
<dbReference type="NCBIfam" id="TIGR03401">
    <property type="entry name" value="cyanamide_fam"/>
    <property type="match status" value="1"/>
</dbReference>
<reference evidence="2" key="1">
    <citation type="journal article" date="2021" name="Nat. Commun.">
        <title>Genetic determinants of endophytism in the Arabidopsis root mycobiome.</title>
        <authorList>
            <person name="Mesny F."/>
            <person name="Miyauchi S."/>
            <person name="Thiergart T."/>
            <person name="Pickel B."/>
            <person name="Atanasova L."/>
            <person name="Karlsson M."/>
            <person name="Huettel B."/>
            <person name="Barry K.W."/>
            <person name="Haridas S."/>
            <person name="Chen C."/>
            <person name="Bauer D."/>
            <person name="Andreopoulos W."/>
            <person name="Pangilinan J."/>
            <person name="LaButti K."/>
            <person name="Riley R."/>
            <person name="Lipzen A."/>
            <person name="Clum A."/>
            <person name="Drula E."/>
            <person name="Henrissat B."/>
            <person name="Kohler A."/>
            <person name="Grigoriev I.V."/>
            <person name="Martin F.M."/>
            <person name="Hacquard S."/>
        </authorList>
    </citation>
    <scope>NUCLEOTIDE SEQUENCE</scope>
    <source>
        <strain evidence="2">MPI-CAGE-CH-0243</strain>
    </source>
</reference>
<evidence type="ECO:0000313" key="3">
    <source>
        <dbReference type="Proteomes" id="UP000700596"/>
    </source>
</evidence>
<dbReference type="Pfam" id="PF01966">
    <property type="entry name" value="HD"/>
    <property type="match status" value="1"/>
</dbReference>
<gene>
    <name evidence="2" type="ORF">B0J11DRAFT_584006</name>
</gene>
<dbReference type="SUPFAM" id="SSF109604">
    <property type="entry name" value="HD-domain/PDEase-like"/>
    <property type="match status" value="1"/>
</dbReference>
<dbReference type="EMBL" id="JAGMWT010000015">
    <property type="protein sequence ID" value="KAH7115961.1"/>
    <property type="molecule type" value="Genomic_DNA"/>
</dbReference>
<dbReference type="PANTHER" id="PTHR35569">
    <property type="entry name" value="CYANAMIDE HYDRATASE DDI2-RELATED"/>
    <property type="match status" value="1"/>
</dbReference>
<dbReference type="Proteomes" id="UP000700596">
    <property type="component" value="Unassembled WGS sequence"/>
</dbReference>
<keyword evidence="3" id="KW-1185">Reference proteome</keyword>
<evidence type="ECO:0000259" key="1">
    <source>
        <dbReference type="PROSITE" id="PS51831"/>
    </source>
</evidence>
<dbReference type="AlphaFoldDB" id="A0A9P9DBU7"/>
<dbReference type="InterPro" id="IPR003607">
    <property type="entry name" value="HD/PDEase_dom"/>
</dbReference>
<dbReference type="CDD" id="cd00077">
    <property type="entry name" value="HDc"/>
    <property type="match status" value="1"/>
</dbReference>
<dbReference type="Gene3D" id="1.10.3210.10">
    <property type="entry name" value="Hypothetical protein af1432"/>
    <property type="match status" value="1"/>
</dbReference>
<comment type="caution">
    <text evidence="2">The sequence shown here is derived from an EMBL/GenBank/DDBJ whole genome shotgun (WGS) entry which is preliminary data.</text>
</comment>
<protein>
    <recommendedName>
        <fullName evidence="1">HD domain-containing protein</fullName>
    </recommendedName>
</protein>
<dbReference type="OrthoDB" id="409121at2759"/>
<dbReference type="PROSITE" id="PS51831">
    <property type="entry name" value="HD"/>
    <property type="match status" value="1"/>
</dbReference>
<dbReference type="InterPro" id="IPR006674">
    <property type="entry name" value="HD_domain"/>
</dbReference>
<dbReference type="InterPro" id="IPR017771">
    <property type="entry name" value="Cyanamide_hydratase_HD"/>
</dbReference>
<sequence>MSDNVKNLYLASHGWTAVQRSHKKFLAGIDQNMPAKISVDDVELPNSNIVNKTFEFAKRQLPEKTFNHSLRVYYYGSAIVTHHFPEWEPMLETYFLTCLLHDIGTTAENLNGTHMSFEYYGAFLALNFLVENGAKKDQAESVAEAIVRHADLGETGELTSLGQLIQLSTVFDNLGANPFLIHKDTITSVVSAFPRQQWSTCFAATMREEVETKPWCHSTANEGFIEAVEGNELMRPFE</sequence>